<keyword evidence="1" id="KW-0812">Transmembrane</keyword>
<evidence type="ECO:0000313" key="3">
    <source>
        <dbReference type="Proteomes" id="UP001337655"/>
    </source>
</evidence>
<keyword evidence="1" id="KW-1133">Transmembrane helix</keyword>
<accession>A0AAV9NY69</accession>
<reference evidence="2 3" key="1">
    <citation type="submission" date="2023-08" db="EMBL/GenBank/DDBJ databases">
        <title>Black Yeasts Isolated from many extreme environments.</title>
        <authorList>
            <person name="Coleine C."/>
            <person name="Stajich J.E."/>
            <person name="Selbmann L."/>
        </authorList>
    </citation>
    <scope>NUCLEOTIDE SEQUENCE [LARGE SCALE GENOMIC DNA]</scope>
    <source>
        <strain evidence="2 3">CCFEE 5935</strain>
    </source>
</reference>
<feature type="transmembrane region" description="Helical" evidence="1">
    <location>
        <begin position="12"/>
        <end position="36"/>
    </location>
</feature>
<keyword evidence="1" id="KW-0472">Membrane</keyword>
<feature type="transmembrane region" description="Helical" evidence="1">
    <location>
        <begin position="63"/>
        <end position="86"/>
    </location>
</feature>
<feature type="transmembrane region" description="Helical" evidence="1">
    <location>
        <begin position="251"/>
        <end position="273"/>
    </location>
</feature>
<feature type="transmembrane region" description="Helical" evidence="1">
    <location>
        <begin position="120"/>
        <end position="143"/>
    </location>
</feature>
<dbReference type="EMBL" id="JAVRRT010000026">
    <property type="protein sequence ID" value="KAK5163352.1"/>
    <property type="molecule type" value="Genomic_DNA"/>
</dbReference>
<dbReference type="AlphaFoldDB" id="A0AAV9NY69"/>
<gene>
    <name evidence="2" type="ORF">LTR77_010725</name>
</gene>
<proteinExistence type="predicted"/>
<sequence length="324" mass="35971">MADNVQLSSKPSSFQAVFALDLITSAIALAFLALATKPTFVRIKRRRFSTPGRDRGAPLKTTLGTYLFLYPGLFCFFLAYTLTWVADLLKSSGSINYNGEMQLHGRFPVSNTSFQRSSAILSWTVALASIFFTALINGGVWIYSSHLLANGTFKKSPSTISRIWNTFIISAILATGLAAWGLGMSHRSSGTTWSDAVYDNSTTRALFVAYRAVVIGASLSVSFETLWNYFDVNSNSSKDSSERPHLARFTFVVVPMIWLRNAFIIYDIVLIYLDSAGWSTTTKLASRFLLIIFGQFVNLTILGMILWGAWKTGRTVRIFEQGKT</sequence>
<dbReference type="RefSeq" id="XP_064653846.1">
    <property type="nucleotide sequence ID" value="XM_064807942.1"/>
</dbReference>
<name>A0AAV9NY69_9PEZI</name>
<organism evidence="2 3">
    <name type="scientific">Saxophila tyrrhenica</name>
    <dbReference type="NCBI Taxonomy" id="1690608"/>
    <lineage>
        <taxon>Eukaryota</taxon>
        <taxon>Fungi</taxon>
        <taxon>Dikarya</taxon>
        <taxon>Ascomycota</taxon>
        <taxon>Pezizomycotina</taxon>
        <taxon>Dothideomycetes</taxon>
        <taxon>Dothideomycetidae</taxon>
        <taxon>Mycosphaerellales</taxon>
        <taxon>Extremaceae</taxon>
        <taxon>Saxophila</taxon>
    </lineage>
</organism>
<feature type="transmembrane region" description="Helical" evidence="1">
    <location>
        <begin position="163"/>
        <end position="183"/>
    </location>
</feature>
<dbReference type="GeneID" id="89932050"/>
<dbReference type="Proteomes" id="UP001337655">
    <property type="component" value="Unassembled WGS sequence"/>
</dbReference>
<comment type="caution">
    <text evidence="2">The sequence shown here is derived from an EMBL/GenBank/DDBJ whole genome shotgun (WGS) entry which is preliminary data.</text>
</comment>
<evidence type="ECO:0000313" key="2">
    <source>
        <dbReference type="EMBL" id="KAK5163352.1"/>
    </source>
</evidence>
<protein>
    <submittedName>
        <fullName evidence="2">Uncharacterized protein</fullName>
    </submittedName>
</protein>
<feature type="transmembrane region" description="Helical" evidence="1">
    <location>
        <begin position="285"/>
        <end position="310"/>
    </location>
</feature>
<feature type="transmembrane region" description="Helical" evidence="1">
    <location>
        <begin position="208"/>
        <end position="230"/>
    </location>
</feature>
<evidence type="ECO:0000256" key="1">
    <source>
        <dbReference type="SAM" id="Phobius"/>
    </source>
</evidence>
<keyword evidence="3" id="KW-1185">Reference proteome</keyword>